<name>A0ABW8JG12_9GAMM</name>
<gene>
    <name evidence="1" type="ORF">ISP15_02625</name>
</gene>
<reference evidence="1 2" key="1">
    <citation type="submission" date="2020-10" db="EMBL/GenBank/DDBJ databases">
        <title>Phylogeny of dyella-like bacteria.</title>
        <authorList>
            <person name="Fu J."/>
        </authorList>
    </citation>
    <scope>NUCLEOTIDE SEQUENCE [LARGE SCALE GENOMIC DNA]</scope>
    <source>
        <strain evidence="1 2">JP1</strain>
    </source>
</reference>
<proteinExistence type="predicted"/>
<sequence length="522" mass="58567">MRPQEQDSVKQRSTWPSSSSDLFRHVTADKAPLYRSVMEVFATAKRQYRLQLRPDEVLAEADWRDAPPSLEEISAALTQLASWGNLESQPDMSRASTLNDYYRAKFLYRLSRGGEAAETGLESFEHHIRHRAELQTVALEDIDSGLQALRQLLSETAAGDSLDVAKAHDILRSLVRIFEGLTGNAQAFMAGVARSLELQQVDATVLVAYKRRLIEYLERFMGDLIRRSDTIARTLHELSAIVDDVLRQIAEREARDAAPGDAEEQAHEATQRWEAWRERWRGLRGWFLTQGNEPPQAELLRARARAAIPQLLSAIAAVNERRSGRSDRSADFRVLAEWFAACDSDKDAHRLARVAFALNPARHFSLEAATEDDVPPGTSWLDAPPLTINPRLREYGEAAPRGRLANVRDRSHERALMAQQLAEEARQMEAARQRLATGRPTRLSELGELDTHAFNLFLTVLGEALAEQAGPEHTIERPSGDGLLLLRLEPLAPDSHAEIRTPTGVFSGRDHLLTIRPMQNDV</sequence>
<dbReference type="InterPro" id="IPR013493">
    <property type="entry name" value="CHP02677"/>
</dbReference>
<comment type="caution">
    <text evidence="1">The sequence shown here is derived from an EMBL/GenBank/DDBJ whole genome shotgun (WGS) entry which is preliminary data.</text>
</comment>
<dbReference type="Proteomes" id="UP001620461">
    <property type="component" value="Unassembled WGS sequence"/>
</dbReference>
<evidence type="ECO:0000313" key="1">
    <source>
        <dbReference type="EMBL" id="MFK2899216.1"/>
    </source>
</evidence>
<dbReference type="EMBL" id="JADIKJ010000002">
    <property type="protein sequence ID" value="MFK2899216.1"/>
    <property type="molecule type" value="Genomic_DNA"/>
</dbReference>
<protein>
    <submittedName>
        <fullName evidence="1">TIGR02677 family protein</fullName>
    </submittedName>
</protein>
<keyword evidence="2" id="KW-1185">Reference proteome</keyword>
<evidence type="ECO:0000313" key="2">
    <source>
        <dbReference type="Proteomes" id="UP001620461"/>
    </source>
</evidence>
<dbReference type="NCBIfam" id="TIGR02677">
    <property type="entry name" value="TIGR02677 family protein"/>
    <property type="match status" value="1"/>
</dbReference>
<organism evidence="1 2">
    <name type="scientific">Dyella jejuensis</name>
    <dbReference type="NCBI Taxonomy" id="1432009"/>
    <lineage>
        <taxon>Bacteria</taxon>
        <taxon>Pseudomonadati</taxon>
        <taxon>Pseudomonadota</taxon>
        <taxon>Gammaproteobacteria</taxon>
        <taxon>Lysobacterales</taxon>
        <taxon>Rhodanobacteraceae</taxon>
        <taxon>Dyella</taxon>
    </lineage>
</organism>
<dbReference type="Pfam" id="PF09660">
    <property type="entry name" value="DUF2397"/>
    <property type="match status" value="1"/>
</dbReference>
<accession>A0ABW8JG12</accession>